<evidence type="ECO:0000256" key="3">
    <source>
        <dbReference type="ARBA" id="ARBA00022737"/>
    </source>
</evidence>
<dbReference type="PANTHER" id="PTHR13720:SF13">
    <property type="entry name" value="CILIA- AND FLAGELLA-ASSOCIATED PROTEIN 251"/>
    <property type="match status" value="1"/>
</dbReference>
<evidence type="ECO:0000256" key="5">
    <source>
        <dbReference type="ARBA" id="ARBA00040994"/>
    </source>
</evidence>
<feature type="region of interest" description="Disordered" evidence="6">
    <location>
        <begin position="1"/>
        <end position="34"/>
    </location>
</feature>
<dbReference type="GO" id="GO:0031514">
    <property type="term" value="C:motile cilium"/>
    <property type="evidence" value="ECO:0007669"/>
    <property type="project" value="TreeGrafter"/>
</dbReference>
<organism evidence="7 8">
    <name type="scientific">Rotaria socialis</name>
    <dbReference type="NCBI Taxonomy" id="392032"/>
    <lineage>
        <taxon>Eukaryota</taxon>
        <taxon>Metazoa</taxon>
        <taxon>Spiralia</taxon>
        <taxon>Gnathifera</taxon>
        <taxon>Rotifera</taxon>
        <taxon>Eurotatoria</taxon>
        <taxon>Bdelloidea</taxon>
        <taxon>Philodinida</taxon>
        <taxon>Philodinidae</taxon>
        <taxon>Rotaria</taxon>
    </lineage>
</organism>
<dbReference type="InterPro" id="IPR015943">
    <property type="entry name" value="WD40/YVTN_repeat-like_dom_sf"/>
</dbReference>
<sequence length="981" mass="111874">MSVPEIKETQRPNDISTQSLTKSHNDENHSQVHHDPSLSLSWTMGMNSNVPLLNLSINGKTRYFYAASNVGIIGTGSGKAQTFLQGHVSTIVSAAVSHDKQWLVTAESTPEIYLIIWNTFTTKPVKYLTNIHDIGLIRVSISRDGKLISILTEAPNQRIILWRWSNNDVNPIVLPIIPMSCERQSWFTMIEDRSYFCSIGIDSVIFYTPSKDSDHMKLEIHSDIQRKLGQKISQIIFCYMIPRKCEAVIITSNGKAVFFEVEFAQIASPMGQRQHTATNIDRNSIPTSTLSTTLPYYLSNSSTEQQIYMPEVIIMKRLHDLKRDITCIEWFNDHIIIGTAQSQVAVFDYNLHFIKQYSSLNIGAIIGISVGEFDQNEDGSKVWTNTLDSKNQSFELDDIICQSNNTILIAQRNFSLIKIVQTMPMGQITDLCLSSILPIIYIGTSLGHLHAWHGDERSLFLDKFISTDTSIGISKLALNKNCSHLAIGLDNGLIWLYDAATYNPISNRPLHNSQSSITFLQFSPNSLFLAAVSLDRGITLHVQDEQKSHIYHNHGHCMNDFSSITAILFTEDRHTKKQRLFSCNSDGYLIEYCIDPLRQYPFIIQSQIDLVEYPSYVSSLVFYSIDKTTDYLLCSINNGRIKFFDINSKKCRHTVQAIDHSFPQIKVWRNDCEDILNRSYLVYRTSNKIGVMKLPGTGHPNEYDMILAHPTGVRLVDVTPCHNLLISCGEKDNCIFLWKFNRISMEKRLENQPIESNLEVKQFQSLFYYIQLQDASNLTIEQFISLPLIIDFTRALGIYISEGQIQELYDEQCFKKNILDPNQIKINFHETIRIFYNHFANNTDQMSIDDIVKSVFDEYKLSINEKINIQSLAQTLMTNGEKMTIDELREAFGILDIFNDQVNSIDSLPNELDLDGFIHLFSPNIDNKAIVQMLFRGLFIILMSMFAMCRDSTTSGMNKTKMRLCSKEGQGLKSGQETLSF</sequence>
<name>A0A820MF51_9BILA</name>
<feature type="compositionally biased region" description="Basic and acidic residues" evidence="6">
    <location>
        <begin position="23"/>
        <end position="34"/>
    </location>
</feature>
<dbReference type="Gene3D" id="1.10.238.10">
    <property type="entry name" value="EF-hand"/>
    <property type="match status" value="1"/>
</dbReference>
<reference evidence="7" key="1">
    <citation type="submission" date="2021-02" db="EMBL/GenBank/DDBJ databases">
        <authorList>
            <person name="Nowell W R."/>
        </authorList>
    </citation>
    <scope>NUCLEOTIDE SEQUENCE</scope>
</reference>
<dbReference type="InterPro" id="IPR036322">
    <property type="entry name" value="WD40_repeat_dom_sf"/>
</dbReference>
<evidence type="ECO:0000256" key="4">
    <source>
        <dbReference type="ARBA" id="ARBA00023273"/>
    </source>
</evidence>
<gene>
    <name evidence="7" type="ORF">HFQ381_LOCUS18121</name>
</gene>
<dbReference type="SUPFAM" id="SSF47473">
    <property type="entry name" value="EF-hand"/>
    <property type="match status" value="1"/>
</dbReference>
<dbReference type="SMART" id="SM00320">
    <property type="entry name" value="WD40"/>
    <property type="match status" value="6"/>
</dbReference>
<feature type="compositionally biased region" description="Basic and acidic residues" evidence="6">
    <location>
        <begin position="1"/>
        <end position="11"/>
    </location>
</feature>
<evidence type="ECO:0000256" key="2">
    <source>
        <dbReference type="ARBA" id="ARBA00022574"/>
    </source>
</evidence>
<dbReference type="InterPro" id="IPR001680">
    <property type="entry name" value="WD40_rpt"/>
</dbReference>
<evidence type="ECO:0000313" key="7">
    <source>
        <dbReference type="EMBL" id="CAF4371981.1"/>
    </source>
</evidence>
<comment type="caution">
    <text evidence="7">The sequence shown here is derived from an EMBL/GenBank/DDBJ whole genome shotgun (WGS) entry which is preliminary data.</text>
</comment>
<dbReference type="Gene3D" id="2.130.10.10">
    <property type="entry name" value="YVTN repeat-like/Quinoprotein amine dehydrogenase"/>
    <property type="match status" value="3"/>
</dbReference>
<evidence type="ECO:0000256" key="6">
    <source>
        <dbReference type="SAM" id="MobiDB-lite"/>
    </source>
</evidence>
<keyword evidence="3" id="KW-0677">Repeat</keyword>
<feature type="compositionally biased region" description="Polar residues" evidence="6">
    <location>
        <begin position="12"/>
        <end position="22"/>
    </location>
</feature>
<proteinExistence type="predicted"/>
<dbReference type="SUPFAM" id="SSF50978">
    <property type="entry name" value="WD40 repeat-like"/>
    <property type="match status" value="2"/>
</dbReference>
<comment type="subcellular location">
    <subcellularLocation>
        <location evidence="1">Cell projection</location>
        <location evidence="1">Cilium</location>
    </subcellularLocation>
</comment>
<dbReference type="InterPro" id="IPR050630">
    <property type="entry name" value="WD_repeat_EMAP"/>
</dbReference>
<accession>A0A820MF51</accession>
<evidence type="ECO:0000313" key="8">
    <source>
        <dbReference type="Proteomes" id="UP000663851"/>
    </source>
</evidence>
<dbReference type="Proteomes" id="UP000663851">
    <property type="component" value="Unassembled WGS sequence"/>
</dbReference>
<dbReference type="AlphaFoldDB" id="A0A820MF51"/>
<protein>
    <recommendedName>
        <fullName evidence="5">Cilia- and flagella-associated protein 251</fullName>
    </recommendedName>
</protein>
<dbReference type="PANTHER" id="PTHR13720">
    <property type="entry name" value="WD-40 REPEAT PROTEIN"/>
    <property type="match status" value="1"/>
</dbReference>
<keyword evidence="2" id="KW-0853">WD repeat</keyword>
<dbReference type="Pfam" id="PF00400">
    <property type="entry name" value="WD40"/>
    <property type="match status" value="1"/>
</dbReference>
<dbReference type="InterPro" id="IPR011992">
    <property type="entry name" value="EF-hand-dom_pair"/>
</dbReference>
<evidence type="ECO:0000256" key="1">
    <source>
        <dbReference type="ARBA" id="ARBA00004138"/>
    </source>
</evidence>
<keyword evidence="4" id="KW-0966">Cell projection</keyword>
<dbReference type="EMBL" id="CAJOBO010001381">
    <property type="protein sequence ID" value="CAF4371981.1"/>
    <property type="molecule type" value="Genomic_DNA"/>
</dbReference>